<dbReference type="GO" id="GO:0003700">
    <property type="term" value="F:DNA-binding transcription factor activity"/>
    <property type="evidence" value="ECO:0007669"/>
    <property type="project" value="InterPro"/>
</dbReference>
<dbReference type="InterPro" id="IPR000524">
    <property type="entry name" value="Tscrpt_reg_HTH_GntR"/>
</dbReference>
<comment type="caution">
    <text evidence="5">The sequence shown here is derived from an EMBL/GenBank/DDBJ whole genome shotgun (WGS) entry which is preliminary data.</text>
</comment>
<organism evidence="5 6">
    <name type="scientific">Novosphingobium taihuense</name>
    <dbReference type="NCBI Taxonomy" id="260085"/>
    <lineage>
        <taxon>Bacteria</taxon>
        <taxon>Pseudomonadati</taxon>
        <taxon>Pseudomonadota</taxon>
        <taxon>Alphaproteobacteria</taxon>
        <taxon>Sphingomonadales</taxon>
        <taxon>Sphingomonadaceae</taxon>
        <taxon>Novosphingobium</taxon>
    </lineage>
</organism>
<dbReference type="InterPro" id="IPR036390">
    <property type="entry name" value="WH_DNA-bd_sf"/>
</dbReference>
<dbReference type="InterPro" id="IPR036388">
    <property type="entry name" value="WH-like_DNA-bd_sf"/>
</dbReference>
<protein>
    <submittedName>
        <fullName evidence="5">DNA-binding FadR family transcriptional regulator</fullName>
    </submittedName>
</protein>
<dbReference type="SMART" id="SM00345">
    <property type="entry name" value="HTH_GNTR"/>
    <property type="match status" value="1"/>
</dbReference>
<keyword evidence="2 5" id="KW-0238">DNA-binding</keyword>
<dbReference type="OrthoDB" id="9812645at2"/>
<proteinExistence type="predicted"/>
<evidence type="ECO:0000256" key="1">
    <source>
        <dbReference type="ARBA" id="ARBA00023015"/>
    </source>
</evidence>
<dbReference type="Gene3D" id="1.10.10.10">
    <property type="entry name" value="Winged helix-like DNA-binding domain superfamily/Winged helix DNA-binding domain"/>
    <property type="match status" value="1"/>
</dbReference>
<dbReference type="Pfam" id="PF00392">
    <property type="entry name" value="GntR"/>
    <property type="match status" value="1"/>
</dbReference>
<dbReference type="Gene3D" id="1.20.120.530">
    <property type="entry name" value="GntR ligand-binding domain-like"/>
    <property type="match status" value="1"/>
</dbReference>
<dbReference type="SUPFAM" id="SSF46785">
    <property type="entry name" value="Winged helix' DNA-binding domain"/>
    <property type="match status" value="1"/>
</dbReference>
<dbReference type="PROSITE" id="PS50949">
    <property type="entry name" value="HTH_GNTR"/>
    <property type="match status" value="1"/>
</dbReference>
<dbReference type="InterPro" id="IPR011711">
    <property type="entry name" value="GntR_C"/>
</dbReference>
<dbReference type="PANTHER" id="PTHR43537:SF43">
    <property type="entry name" value="GNTR-FAMILY TRANSCRIPTIONAL REGULATOR"/>
    <property type="match status" value="1"/>
</dbReference>
<keyword evidence="6" id="KW-1185">Reference proteome</keyword>
<name>A0A7W7AGE9_9SPHN</name>
<keyword evidence="1" id="KW-0805">Transcription regulation</keyword>
<evidence type="ECO:0000256" key="2">
    <source>
        <dbReference type="ARBA" id="ARBA00023125"/>
    </source>
</evidence>
<sequence>MSLGRNSQTFSVRDGGLVAKAIEQIADLISSGDLGVGDSLPSEVRLSERLNVSRTVVREAVGSLAALGLLDTGNGRPPRVARATSLPITISINHALQTRQIAFSQVWQARECLETRAAMLAAQYRSPEEAHRLMVIAEALVSETGHIDRVVELEVEFHNLIATASRNILMGHLLESFVPLMREAIPAAWRTRKTSLERQRVHDAHRRVAKAILDKDAKAAEEAMSHHFDDDVYIGLLSYE</sequence>
<dbReference type="InterPro" id="IPR008920">
    <property type="entry name" value="TF_FadR/GntR_C"/>
</dbReference>
<dbReference type="SMART" id="SM00895">
    <property type="entry name" value="FCD"/>
    <property type="match status" value="1"/>
</dbReference>
<dbReference type="RefSeq" id="WP_158637815.1">
    <property type="nucleotide sequence ID" value="NZ_JACHOA010000013.1"/>
</dbReference>
<evidence type="ECO:0000313" key="5">
    <source>
        <dbReference type="EMBL" id="MBB4615794.1"/>
    </source>
</evidence>
<evidence type="ECO:0000256" key="3">
    <source>
        <dbReference type="ARBA" id="ARBA00023163"/>
    </source>
</evidence>
<evidence type="ECO:0000259" key="4">
    <source>
        <dbReference type="PROSITE" id="PS50949"/>
    </source>
</evidence>
<gene>
    <name evidence="5" type="ORF">GGR37_004098</name>
</gene>
<accession>A0A7W7AGE9</accession>
<dbReference type="AlphaFoldDB" id="A0A7W7AGE9"/>
<dbReference type="SUPFAM" id="SSF48008">
    <property type="entry name" value="GntR ligand-binding domain-like"/>
    <property type="match status" value="1"/>
</dbReference>
<dbReference type="EMBL" id="JACHOA010000013">
    <property type="protein sequence ID" value="MBB4615794.1"/>
    <property type="molecule type" value="Genomic_DNA"/>
</dbReference>
<dbReference type="GO" id="GO:0003677">
    <property type="term" value="F:DNA binding"/>
    <property type="evidence" value="ECO:0007669"/>
    <property type="project" value="UniProtKB-KW"/>
</dbReference>
<dbReference type="PRINTS" id="PR00035">
    <property type="entry name" value="HTHGNTR"/>
</dbReference>
<dbReference type="Pfam" id="PF07729">
    <property type="entry name" value="FCD"/>
    <property type="match status" value="1"/>
</dbReference>
<dbReference type="PANTHER" id="PTHR43537">
    <property type="entry name" value="TRANSCRIPTIONAL REGULATOR, GNTR FAMILY"/>
    <property type="match status" value="1"/>
</dbReference>
<evidence type="ECO:0000313" key="6">
    <source>
        <dbReference type="Proteomes" id="UP000538566"/>
    </source>
</evidence>
<reference evidence="5 6" key="1">
    <citation type="submission" date="2020-08" db="EMBL/GenBank/DDBJ databases">
        <title>Genomic Encyclopedia of Type Strains, Phase IV (KMG-IV): sequencing the most valuable type-strain genomes for metagenomic binning, comparative biology and taxonomic classification.</title>
        <authorList>
            <person name="Goeker M."/>
        </authorList>
    </citation>
    <scope>NUCLEOTIDE SEQUENCE [LARGE SCALE GENOMIC DNA]</scope>
    <source>
        <strain evidence="5 6">DSM 17507</strain>
    </source>
</reference>
<keyword evidence="3" id="KW-0804">Transcription</keyword>
<dbReference type="Proteomes" id="UP000538566">
    <property type="component" value="Unassembled WGS sequence"/>
</dbReference>
<dbReference type="CDD" id="cd07377">
    <property type="entry name" value="WHTH_GntR"/>
    <property type="match status" value="1"/>
</dbReference>
<feature type="domain" description="HTH gntR-type" evidence="4">
    <location>
        <begin position="15"/>
        <end position="83"/>
    </location>
</feature>